<sequence>MSRSVRDLRELICLSRFGFRSDENESENPAHESQNSILFYFDASLLNNWLQITSSRLEKLRSLTTDSLIDFMFFWLKQFDFQHKQSLFQMEFELFIEHLLLAFTPNDVNSIQVSQFAREILHDIDKQIGQYSLENDHHFLQMIDTFSRYKRDEEYRNVLANLPNELTANIDNRLHLQWMLAIRAFGLVAICTAAVDFFEKIQSTLEQNRPTGERQSSQSNEQIAFNNLSEQRKTRILTALRKGHIEVIEYFIKTNQLTGDSLDDQNRNALFHCLPLGNLLMFEHLLKSVEYLHTFFSFSIKLFFQNLPNLNINSLAQSGNSLVHVCITLQSLESLQLLLKYYPNVNLNQRNQQDATPLHLAIIYDNLELIRFLVQSGADANLSLKNKTCLAMSTEFGNESLIEFFTKPV</sequence>
<accession>A0A815WSA6</accession>
<evidence type="ECO:0000313" key="6">
    <source>
        <dbReference type="Proteomes" id="UP000663828"/>
    </source>
</evidence>
<evidence type="ECO:0000256" key="2">
    <source>
        <dbReference type="ARBA" id="ARBA00023043"/>
    </source>
</evidence>
<reference evidence="5" key="1">
    <citation type="submission" date="2021-02" db="EMBL/GenBank/DDBJ databases">
        <authorList>
            <person name="Nowell W R."/>
        </authorList>
    </citation>
    <scope>NUCLEOTIDE SEQUENCE</scope>
</reference>
<organism evidence="5 6">
    <name type="scientific">Adineta ricciae</name>
    <name type="common">Rotifer</name>
    <dbReference type="NCBI Taxonomy" id="249248"/>
    <lineage>
        <taxon>Eukaryota</taxon>
        <taxon>Metazoa</taxon>
        <taxon>Spiralia</taxon>
        <taxon>Gnathifera</taxon>
        <taxon>Rotifera</taxon>
        <taxon>Eurotatoria</taxon>
        <taxon>Bdelloidea</taxon>
        <taxon>Adinetida</taxon>
        <taxon>Adinetidae</taxon>
        <taxon>Adineta</taxon>
    </lineage>
</organism>
<evidence type="ECO:0000313" key="5">
    <source>
        <dbReference type="EMBL" id="CAF1545496.1"/>
    </source>
</evidence>
<dbReference type="InterPro" id="IPR029155">
    <property type="entry name" value="SIPAR"/>
</dbReference>
<dbReference type="PROSITE" id="PS50297">
    <property type="entry name" value="ANK_REP_REGION"/>
    <property type="match status" value="1"/>
</dbReference>
<dbReference type="Proteomes" id="UP000663828">
    <property type="component" value="Unassembled WGS sequence"/>
</dbReference>
<keyword evidence="1" id="KW-0677">Repeat</keyword>
<protein>
    <recommendedName>
        <fullName evidence="4">SIPAR domain-containing protein</fullName>
    </recommendedName>
</protein>
<evidence type="ECO:0000259" key="4">
    <source>
        <dbReference type="Pfam" id="PF15487"/>
    </source>
</evidence>
<name>A0A815WSA6_ADIRI</name>
<dbReference type="AlphaFoldDB" id="A0A815WSA6"/>
<dbReference type="PANTHER" id="PTHR24198">
    <property type="entry name" value="ANKYRIN REPEAT AND PROTEIN KINASE DOMAIN-CONTAINING PROTEIN"/>
    <property type="match status" value="1"/>
</dbReference>
<dbReference type="SMART" id="SM00248">
    <property type="entry name" value="ANK"/>
    <property type="match status" value="3"/>
</dbReference>
<proteinExistence type="predicted"/>
<evidence type="ECO:0000256" key="1">
    <source>
        <dbReference type="ARBA" id="ARBA00022737"/>
    </source>
</evidence>
<dbReference type="PROSITE" id="PS50088">
    <property type="entry name" value="ANK_REPEAT"/>
    <property type="match status" value="1"/>
</dbReference>
<dbReference type="EMBL" id="CAJNOR010005104">
    <property type="protein sequence ID" value="CAF1545496.1"/>
    <property type="molecule type" value="Genomic_DNA"/>
</dbReference>
<dbReference type="Gene3D" id="1.25.40.20">
    <property type="entry name" value="Ankyrin repeat-containing domain"/>
    <property type="match status" value="1"/>
</dbReference>
<feature type="domain" description="SIPAR" evidence="4">
    <location>
        <begin position="24"/>
        <end position="187"/>
    </location>
</feature>
<dbReference type="Pfam" id="PF15487">
    <property type="entry name" value="FAM220"/>
    <property type="match status" value="1"/>
</dbReference>
<feature type="repeat" description="ANK" evidence="3">
    <location>
        <begin position="353"/>
        <end position="385"/>
    </location>
</feature>
<keyword evidence="6" id="KW-1185">Reference proteome</keyword>
<gene>
    <name evidence="5" type="ORF">XAT740_LOCUS42489</name>
</gene>
<dbReference type="SUPFAM" id="SSF48403">
    <property type="entry name" value="Ankyrin repeat"/>
    <property type="match status" value="1"/>
</dbReference>
<dbReference type="InterPro" id="IPR002110">
    <property type="entry name" value="Ankyrin_rpt"/>
</dbReference>
<evidence type="ECO:0000256" key="3">
    <source>
        <dbReference type="PROSITE-ProRule" id="PRU00023"/>
    </source>
</evidence>
<keyword evidence="2 3" id="KW-0040">ANK repeat</keyword>
<comment type="caution">
    <text evidence="5">The sequence shown here is derived from an EMBL/GenBank/DDBJ whole genome shotgun (WGS) entry which is preliminary data.</text>
</comment>
<dbReference type="InterPro" id="IPR036770">
    <property type="entry name" value="Ankyrin_rpt-contain_sf"/>
</dbReference>
<dbReference type="PANTHER" id="PTHR24198:SF165">
    <property type="entry name" value="ANKYRIN REPEAT-CONTAINING PROTEIN-RELATED"/>
    <property type="match status" value="1"/>
</dbReference>
<dbReference type="Pfam" id="PF12796">
    <property type="entry name" value="Ank_2"/>
    <property type="match status" value="1"/>
</dbReference>